<feature type="region of interest" description="Disordered" evidence="1">
    <location>
        <begin position="1"/>
        <end position="30"/>
    </location>
</feature>
<keyword evidence="3" id="KW-1185">Reference proteome</keyword>
<gene>
    <name evidence="2" type="ORF">E2C01_058825</name>
</gene>
<accession>A0A5B7H475</accession>
<evidence type="ECO:0000256" key="1">
    <source>
        <dbReference type="SAM" id="MobiDB-lite"/>
    </source>
</evidence>
<organism evidence="2 3">
    <name type="scientific">Portunus trituberculatus</name>
    <name type="common">Swimming crab</name>
    <name type="synonym">Neptunus trituberculatus</name>
    <dbReference type="NCBI Taxonomy" id="210409"/>
    <lineage>
        <taxon>Eukaryota</taxon>
        <taxon>Metazoa</taxon>
        <taxon>Ecdysozoa</taxon>
        <taxon>Arthropoda</taxon>
        <taxon>Crustacea</taxon>
        <taxon>Multicrustacea</taxon>
        <taxon>Malacostraca</taxon>
        <taxon>Eumalacostraca</taxon>
        <taxon>Eucarida</taxon>
        <taxon>Decapoda</taxon>
        <taxon>Pleocyemata</taxon>
        <taxon>Brachyura</taxon>
        <taxon>Eubrachyura</taxon>
        <taxon>Portunoidea</taxon>
        <taxon>Portunidae</taxon>
        <taxon>Portuninae</taxon>
        <taxon>Portunus</taxon>
    </lineage>
</organism>
<reference evidence="2 3" key="1">
    <citation type="submission" date="2019-05" db="EMBL/GenBank/DDBJ databases">
        <title>Another draft genome of Portunus trituberculatus and its Hox gene families provides insights of decapod evolution.</title>
        <authorList>
            <person name="Jeong J.-H."/>
            <person name="Song I."/>
            <person name="Kim S."/>
            <person name="Choi T."/>
            <person name="Kim D."/>
            <person name="Ryu S."/>
            <person name="Kim W."/>
        </authorList>
    </citation>
    <scope>NUCLEOTIDE SEQUENCE [LARGE SCALE GENOMIC DNA]</scope>
    <source>
        <tissue evidence="2">Muscle</tissue>
    </source>
</reference>
<evidence type="ECO:0000313" key="3">
    <source>
        <dbReference type="Proteomes" id="UP000324222"/>
    </source>
</evidence>
<dbReference type="AlphaFoldDB" id="A0A5B7H475"/>
<sequence length="68" mass="7776">MSKKFIDTIHIGSPSHVHGPSSQSRRASHGLPCYATQVGTDKRNNNTRENKTLLQPLNYENLTEKWRQ</sequence>
<proteinExistence type="predicted"/>
<comment type="caution">
    <text evidence="2">The sequence shown here is derived from an EMBL/GenBank/DDBJ whole genome shotgun (WGS) entry which is preliminary data.</text>
</comment>
<protein>
    <submittedName>
        <fullName evidence="2">Uncharacterized protein</fullName>
    </submittedName>
</protein>
<dbReference type="Proteomes" id="UP000324222">
    <property type="component" value="Unassembled WGS sequence"/>
</dbReference>
<dbReference type="EMBL" id="VSRR010022468">
    <property type="protein sequence ID" value="MPC64706.1"/>
    <property type="molecule type" value="Genomic_DNA"/>
</dbReference>
<evidence type="ECO:0000313" key="2">
    <source>
        <dbReference type="EMBL" id="MPC64706.1"/>
    </source>
</evidence>
<name>A0A5B7H475_PORTR</name>